<protein>
    <submittedName>
        <fullName evidence="1">Uncharacterized protein</fullName>
    </submittedName>
</protein>
<evidence type="ECO:0000313" key="1">
    <source>
        <dbReference type="EMBL" id="MBB4867211.1"/>
    </source>
</evidence>
<accession>A0A7W7KR69</accession>
<dbReference type="EMBL" id="JACHLI010000036">
    <property type="protein sequence ID" value="MBB4867211.1"/>
    <property type="molecule type" value="Genomic_DNA"/>
</dbReference>
<dbReference type="AlphaFoldDB" id="A0A7W7KR69"/>
<evidence type="ECO:0000313" key="2">
    <source>
        <dbReference type="Proteomes" id="UP000566995"/>
    </source>
</evidence>
<reference evidence="1 2" key="1">
    <citation type="submission" date="2020-08" db="EMBL/GenBank/DDBJ databases">
        <title>Functional genomics of gut bacteria from endangered species of beetles.</title>
        <authorList>
            <person name="Carlos-Shanley C."/>
        </authorList>
    </citation>
    <scope>NUCLEOTIDE SEQUENCE [LARGE SCALE GENOMIC DNA]</scope>
    <source>
        <strain evidence="1 2">S00179</strain>
    </source>
</reference>
<sequence>MHWSTIALGYCAVAMSLTALYRRYPSFLEQDMKEPGIANSEITAPAAGQRNGRDYEDCIRVANALLWPILLPLTTLASLCRLLQSTNG</sequence>
<organism evidence="1 2">
    <name type="scientific">Pseudomonas nitroreducens</name>
    <dbReference type="NCBI Taxonomy" id="46680"/>
    <lineage>
        <taxon>Bacteria</taxon>
        <taxon>Pseudomonadati</taxon>
        <taxon>Pseudomonadota</taxon>
        <taxon>Gammaproteobacteria</taxon>
        <taxon>Pseudomonadales</taxon>
        <taxon>Pseudomonadaceae</taxon>
        <taxon>Pseudomonas</taxon>
    </lineage>
</organism>
<dbReference type="Proteomes" id="UP000566995">
    <property type="component" value="Unassembled WGS sequence"/>
</dbReference>
<proteinExistence type="predicted"/>
<gene>
    <name evidence="1" type="ORF">HNP46_006122</name>
</gene>
<dbReference type="RefSeq" id="WP_184596504.1">
    <property type="nucleotide sequence ID" value="NZ_JACHLI010000036.1"/>
</dbReference>
<name>A0A7W7KR69_PSENT</name>
<comment type="caution">
    <text evidence="1">The sequence shown here is derived from an EMBL/GenBank/DDBJ whole genome shotgun (WGS) entry which is preliminary data.</text>
</comment>